<accession>A0ABY5Q306</accession>
<protein>
    <submittedName>
        <fullName evidence="1">Uncharacterized protein</fullName>
    </submittedName>
</protein>
<dbReference type="EMBL" id="CP102514">
    <property type="protein sequence ID" value="UUY50659.1"/>
    <property type="molecule type" value="Genomic_DNA"/>
</dbReference>
<evidence type="ECO:0000313" key="1">
    <source>
        <dbReference type="EMBL" id="UUY50659.1"/>
    </source>
</evidence>
<evidence type="ECO:0000313" key="2">
    <source>
        <dbReference type="Proteomes" id="UP001057738"/>
    </source>
</evidence>
<dbReference type="RefSeq" id="WP_257857070.1">
    <property type="nucleotide sequence ID" value="NZ_CP102514.1"/>
</dbReference>
<name>A0ABY5Q306_9ACTN</name>
<proteinExistence type="predicted"/>
<gene>
    <name evidence="1" type="ORF">NRK68_27575</name>
</gene>
<dbReference type="Proteomes" id="UP001057738">
    <property type="component" value="Chromosome"/>
</dbReference>
<reference evidence="1" key="1">
    <citation type="submission" date="2022-08" db="EMBL/GenBank/DDBJ databases">
        <authorList>
            <person name="Tian L."/>
        </authorList>
    </citation>
    <scope>NUCLEOTIDE SEQUENCE</scope>
    <source>
        <strain evidence="1">CM253</strain>
    </source>
</reference>
<organism evidence="1 2">
    <name type="scientific">Streptomyces yangpuensis</name>
    <dbReference type="NCBI Taxonomy" id="1648182"/>
    <lineage>
        <taxon>Bacteria</taxon>
        <taxon>Bacillati</taxon>
        <taxon>Actinomycetota</taxon>
        <taxon>Actinomycetes</taxon>
        <taxon>Kitasatosporales</taxon>
        <taxon>Streptomycetaceae</taxon>
        <taxon>Streptomyces</taxon>
    </lineage>
</organism>
<keyword evidence="2" id="KW-1185">Reference proteome</keyword>
<sequence>MTDAPYPRSADGARGALVPVVVPVAGADAELVAVGERYWALAGFHPELGTAVWCEKTAQIDTCGWGRQVHAVAAAGVRALVEGVACATCGEPLSLTSRSAFQQLLDGQEQACVECSEFLQAAVKLVLSPARREKRERQRAAESAQRVVSEARSRWYQQQSEAVAAAYPAELPSGERELPVCGVREMLGALALLRYAPASDRIRSVGSWPVPLHPDPDDIADVLAALVRASLIAVHPSTPAHAMVWAPASFEVAVHEAGGDLDGLPPPRLTHGFCPTLAHYFAPVGLDGHLATALTPAGMTADGQSEVVAVAHELLTAEGLRYFAHRLEQVRLPPVPDHHVTRLRAAMGKAAEYRPLGEIYNLVWRATRAAAEAAQKNPQATRVNLSTHALNQFEGHVQRAVDEPDWEIRPFQEVLGFGLAAMTRTLFSDVLDMPPLETGLAEVAERLPGAGRRTPAQGVHPAPAQAGAGEGPLAQLLVRLSTTGSWHPEEVLDALERIKQAQSDGDWFDGRIVAREAGRLLALHRRLAPAVGSRNAVLAVLGATDMLLHPISVGAEQTASGRWIAAELCAVLVPDISPFEPL</sequence>
<dbReference type="GeneID" id="95577285"/>